<name>A0A3B1B6U7_9ZZZZ</name>
<organism evidence="1">
    <name type="scientific">hydrothermal vent metagenome</name>
    <dbReference type="NCBI Taxonomy" id="652676"/>
    <lineage>
        <taxon>unclassified sequences</taxon>
        <taxon>metagenomes</taxon>
        <taxon>ecological metagenomes</taxon>
    </lineage>
</organism>
<dbReference type="EMBL" id="UOFX01000010">
    <property type="protein sequence ID" value="VAX06000.1"/>
    <property type="molecule type" value="Genomic_DNA"/>
</dbReference>
<gene>
    <name evidence="1" type="ORF">MNBD_GAMMA26-656</name>
</gene>
<dbReference type="InterPro" id="IPR042564">
    <property type="entry name" value="CRISPR-Cas6/Csy4_sf"/>
</dbReference>
<dbReference type="InterPro" id="IPR013396">
    <property type="entry name" value="CRISPR-assoc_prot_Csy4"/>
</dbReference>
<reference evidence="1" key="1">
    <citation type="submission" date="2018-06" db="EMBL/GenBank/DDBJ databases">
        <authorList>
            <person name="Zhirakovskaya E."/>
        </authorList>
    </citation>
    <scope>NUCLEOTIDE SEQUENCE</scope>
</reference>
<evidence type="ECO:0000313" key="1">
    <source>
        <dbReference type="EMBL" id="VAX06000.1"/>
    </source>
</evidence>
<dbReference type="NCBIfam" id="TIGR02563">
    <property type="entry name" value="cas_Csy4"/>
    <property type="match status" value="1"/>
</dbReference>
<protein>
    <submittedName>
        <fullName evidence="1">CRISPR-associated protein, Csy4 family</fullName>
    </submittedName>
</protein>
<accession>A0A3B1B6U7</accession>
<dbReference type="GO" id="GO:0004519">
    <property type="term" value="F:endonuclease activity"/>
    <property type="evidence" value="ECO:0007669"/>
    <property type="project" value="InterPro"/>
</dbReference>
<sequence>MGNSLLPQALFLIQMVGVRIYFFQNGIDNPYLELESSSNGRLHRRYIEFGEIQKNRVFGEFDQFGLSKTATVPWF</sequence>
<dbReference type="Pfam" id="PF09618">
    <property type="entry name" value="Cas_Csy4"/>
    <property type="match status" value="1"/>
</dbReference>
<dbReference type="Gene3D" id="3.30.70.2540">
    <property type="entry name" value="CRISPR-associated endoribonuclease Cas6/Csy4"/>
    <property type="match status" value="1"/>
</dbReference>
<dbReference type="AlphaFoldDB" id="A0A3B1B6U7"/>
<proteinExistence type="predicted"/>
<dbReference type="GO" id="GO:0043571">
    <property type="term" value="P:maintenance of CRISPR repeat elements"/>
    <property type="evidence" value="ECO:0007669"/>
    <property type="project" value="InterPro"/>
</dbReference>